<protein>
    <submittedName>
        <fullName evidence="4">Aldehyde dehydrogenase family 3 member H1</fullName>
    </submittedName>
</protein>
<comment type="caution">
    <text evidence="4">The sequence shown here is derived from an EMBL/GenBank/DDBJ whole genome shotgun (WGS) entry which is preliminary data.</text>
</comment>
<dbReference type="Pfam" id="PF00171">
    <property type="entry name" value="Aldedh"/>
    <property type="match status" value="1"/>
</dbReference>
<dbReference type="InterPro" id="IPR016163">
    <property type="entry name" value="Ald_DH_C"/>
</dbReference>
<dbReference type="EMBL" id="QGNW01000003">
    <property type="protein sequence ID" value="RVX22589.1"/>
    <property type="molecule type" value="Genomic_DNA"/>
</dbReference>
<evidence type="ECO:0000313" key="4">
    <source>
        <dbReference type="EMBL" id="RVX22589.1"/>
    </source>
</evidence>
<sequence>MNSMLALDPAIGAIAAGNAVVLKPSELCPATSSLISKLVGKYLDSSCIKVVEGAVAETSALLEQKWDKIFFTGKLLRASLSIILQGSGRVGRIVMAAAAKHLTPVALELGGKCPVVVDSDINLPVAIRRIAGGKWASNNGQACIAPDYIITTKDFAPKLVRLLICVVWKGSIGIKDLAHIVNSNHFARLAKLLDDDKVSGKIIHGGQRDKANLLSSTMFWKFAPTILLDVPEDSLVMNEEIFGPLLPILTVDKLEDSFDMITSRGKPLAAYLFTNNKKLKEKFVKNSLCRGLQRRLSLLEELERVEWVHTMGSSLMRLSAIESQFFTKVLLGMASARYPPYSDRKLKLLKALLSGSVLGVILALIGWS</sequence>
<dbReference type="GO" id="GO:0006081">
    <property type="term" value="P:aldehyde metabolic process"/>
    <property type="evidence" value="ECO:0007669"/>
    <property type="project" value="InterPro"/>
</dbReference>
<evidence type="ECO:0000256" key="1">
    <source>
        <dbReference type="ARBA" id="ARBA00009986"/>
    </source>
</evidence>
<evidence type="ECO:0000256" key="2">
    <source>
        <dbReference type="ARBA" id="ARBA00023002"/>
    </source>
</evidence>
<gene>
    <name evidence="4" type="primary">ALDH3H1_0</name>
    <name evidence="4" type="ORF">CK203_012481</name>
</gene>
<proteinExistence type="inferred from homology"/>
<keyword evidence="2" id="KW-0560">Oxidoreductase</keyword>
<dbReference type="SUPFAM" id="SSF53720">
    <property type="entry name" value="ALDH-like"/>
    <property type="match status" value="1"/>
</dbReference>
<dbReference type="GO" id="GO:0016620">
    <property type="term" value="F:oxidoreductase activity, acting on the aldehyde or oxo group of donors, NAD or NADP as acceptor"/>
    <property type="evidence" value="ECO:0007669"/>
    <property type="project" value="InterPro"/>
</dbReference>
<name>A0A438KN09_VITVI</name>
<organism evidence="4 5">
    <name type="scientific">Vitis vinifera</name>
    <name type="common">Grape</name>
    <dbReference type="NCBI Taxonomy" id="29760"/>
    <lineage>
        <taxon>Eukaryota</taxon>
        <taxon>Viridiplantae</taxon>
        <taxon>Streptophyta</taxon>
        <taxon>Embryophyta</taxon>
        <taxon>Tracheophyta</taxon>
        <taxon>Spermatophyta</taxon>
        <taxon>Magnoliopsida</taxon>
        <taxon>eudicotyledons</taxon>
        <taxon>Gunneridae</taxon>
        <taxon>Pentapetalae</taxon>
        <taxon>rosids</taxon>
        <taxon>Vitales</taxon>
        <taxon>Vitaceae</taxon>
        <taxon>Viteae</taxon>
        <taxon>Vitis</taxon>
    </lineage>
</organism>
<dbReference type="InterPro" id="IPR016162">
    <property type="entry name" value="Ald_DH_N"/>
</dbReference>
<dbReference type="InterPro" id="IPR016161">
    <property type="entry name" value="Ald_DH/histidinol_DH"/>
</dbReference>
<dbReference type="AlphaFoldDB" id="A0A438KN09"/>
<dbReference type="Gene3D" id="3.40.309.10">
    <property type="entry name" value="Aldehyde Dehydrogenase, Chain A, domain 2"/>
    <property type="match status" value="1"/>
</dbReference>
<evidence type="ECO:0000259" key="3">
    <source>
        <dbReference type="Pfam" id="PF00171"/>
    </source>
</evidence>
<reference evidence="4 5" key="1">
    <citation type="journal article" date="2018" name="PLoS Genet.">
        <title>Population sequencing reveals clonal diversity and ancestral inbreeding in the grapevine cultivar Chardonnay.</title>
        <authorList>
            <person name="Roach M.J."/>
            <person name="Johnson D.L."/>
            <person name="Bohlmann J."/>
            <person name="van Vuuren H.J."/>
            <person name="Jones S.J."/>
            <person name="Pretorius I.S."/>
            <person name="Schmidt S.A."/>
            <person name="Borneman A.R."/>
        </authorList>
    </citation>
    <scope>NUCLEOTIDE SEQUENCE [LARGE SCALE GENOMIC DNA]</scope>
    <source>
        <strain evidence="5">cv. Chardonnay</strain>
        <tissue evidence="4">Leaf</tissue>
    </source>
</reference>
<accession>A0A438KN09</accession>
<dbReference type="PANTHER" id="PTHR43570">
    <property type="entry name" value="ALDEHYDE DEHYDROGENASE"/>
    <property type="match status" value="1"/>
</dbReference>
<dbReference type="Gene3D" id="3.40.605.10">
    <property type="entry name" value="Aldehyde Dehydrogenase, Chain A, domain 1"/>
    <property type="match status" value="1"/>
</dbReference>
<dbReference type="InterPro" id="IPR012394">
    <property type="entry name" value="Aldehyde_DH_NAD(P)"/>
</dbReference>
<dbReference type="InterPro" id="IPR015590">
    <property type="entry name" value="Aldehyde_DH_dom"/>
</dbReference>
<dbReference type="Proteomes" id="UP000288805">
    <property type="component" value="Unassembled WGS sequence"/>
</dbReference>
<dbReference type="PROSITE" id="PS00070">
    <property type="entry name" value="ALDEHYDE_DEHYDR_CYS"/>
    <property type="match status" value="1"/>
</dbReference>
<evidence type="ECO:0000313" key="5">
    <source>
        <dbReference type="Proteomes" id="UP000288805"/>
    </source>
</evidence>
<feature type="domain" description="Aldehyde dehydrogenase" evidence="3">
    <location>
        <begin position="5"/>
        <end position="285"/>
    </location>
</feature>
<dbReference type="PANTHER" id="PTHR43570:SF16">
    <property type="entry name" value="ALDEHYDE DEHYDROGENASE TYPE III, ISOFORM Q"/>
    <property type="match status" value="1"/>
</dbReference>
<comment type="similarity">
    <text evidence="1">Belongs to the aldehyde dehydrogenase family.</text>
</comment>
<dbReference type="InterPro" id="IPR016160">
    <property type="entry name" value="Ald_DH_CS_CYS"/>
</dbReference>